<feature type="signal peptide" evidence="1">
    <location>
        <begin position="1"/>
        <end position="21"/>
    </location>
</feature>
<reference evidence="3" key="1">
    <citation type="journal article" date="2019" name="J. Bacteriol.">
        <title>A Mutagenic Screen Identifies a TonB-Dependent Receptor Required for the Lanthanide Metal Switch in the Type I Methanotroph 'Methylotuvimicrobium buryatense' 5GB1C.</title>
        <authorList>
            <person name="Groom J.D."/>
            <person name="Ford S.M."/>
            <person name="Pesesky M.W."/>
            <person name="Lidstrom M.E."/>
        </authorList>
    </citation>
    <scope>NUCLEOTIDE SEQUENCE [LARGE SCALE GENOMIC DNA]</scope>
    <source>
        <strain evidence="3">5GB1C</strain>
    </source>
</reference>
<dbReference type="AlphaFoldDB" id="A0A4P9UUW2"/>
<name>A0A4P9UUW2_METBY</name>
<dbReference type="Proteomes" id="UP000305881">
    <property type="component" value="Chromosome"/>
</dbReference>
<feature type="chain" id="PRO_5020482011" evidence="1">
    <location>
        <begin position="22"/>
        <end position="178"/>
    </location>
</feature>
<accession>A0A4P9UUW2</accession>
<keyword evidence="1" id="KW-0732">Signal</keyword>
<organism evidence="2 3">
    <name type="scientific">Methylotuvimicrobium buryatense</name>
    <name type="common">Methylomicrobium buryatense</name>
    <dbReference type="NCBI Taxonomy" id="95641"/>
    <lineage>
        <taxon>Bacteria</taxon>
        <taxon>Pseudomonadati</taxon>
        <taxon>Pseudomonadota</taxon>
        <taxon>Gammaproteobacteria</taxon>
        <taxon>Methylococcales</taxon>
        <taxon>Methylococcaceae</taxon>
        <taxon>Methylotuvimicrobium</taxon>
    </lineage>
</organism>
<keyword evidence="3" id="KW-1185">Reference proteome</keyword>
<dbReference type="KEGG" id="mbur:EQU24_20825"/>
<dbReference type="OrthoDB" id="5569437at2"/>
<dbReference type="EMBL" id="CP035467">
    <property type="protein sequence ID" value="QCW84403.1"/>
    <property type="molecule type" value="Genomic_DNA"/>
</dbReference>
<sequence length="178" mass="19249">MFKFLIAAASVIFISIANVSANNKLNDCYIVTGGTAKSNSIPYDLADSYYIPGSEQIGEYEISLVNARLPKNPKLAIKISGPFKGKIIAPDFPFIKLNHVLSSSDQAGLIFTKDDEVTSAFFETETVLLVEETLKPIAGTGKFENLKPYPESKINVSGSLDLATGKNNFNIVSGTLCF</sequence>
<evidence type="ECO:0000313" key="3">
    <source>
        <dbReference type="Proteomes" id="UP000305881"/>
    </source>
</evidence>
<gene>
    <name evidence="2" type="ORF">EQU24_20825</name>
</gene>
<evidence type="ECO:0000313" key="2">
    <source>
        <dbReference type="EMBL" id="QCW84403.1"/>
    </source>
</evidence>
<evidence type="ECO:0000256" key="1">
    <source>
        <dbReference type="SAM" id="SignalP"/>
    </source>
</evidence>
<proteinExistence type="predicted"/>
<protein>
    <submittedName>
        <fullName evidence="2">Uncharacterized protein</fullName>
    </submittedName>
</protein>
<dbReference type="RefSeq" id="WP_138767252.1">
    <property type="nucleotide sequence ID" value="NZ_CP035467.1"/>
</dbReference>